<accession>A0A1G8R1Z2</accession>
<name>A0A1G8R1Z2_9BACI</name>
<sequence>MYKITFEDHGIRKVLTSSGSTETKVFQTYVEAKLMMTNLEKHAMYDKQWAIEPLESEQSLINR</sequence>
<dbReference type="EMBL" id="FNEV01000002">
    <property type="protein sequence ID" value="SDJ10863.1"/>
    <property type="molecule type" value="Genomic_DNA"/>
</dbReference>
<reference evidence="2" key="1">
    <citation type="submission" date="2016-10" db="EMBL/GenBank/DDBJ databases">
        <authorList>
            <person name="Varghese N."/>
            <person name="Submissions S."/>
        </authorList>
    </citation>
    <scope>NUCLEOTIDE SEQUENCE [LARGE SCALE GENOMIC DNA]</scope>
    <source>
        <strain evidence="2">DSM 4771</strain>
    </source>
</reference>
<organism evidence="1 2">
    <name type="scientific">Salimicrobium halophilum</name>
    <dbReference type="NCBI Taxonomy" id="86666"/>
    <lineage>
        <taxon>Bacteria</taxon>
        <taxon>Bacillati</taxon>
        <taxon>Bacillota</taxon>
        <taxon>Bacilli</taxon>
        <taxon>Bacillales</taxon>
        <taxon>Bacillaceae</taxon>
        <taxon>Salimicrobium</taxon>
    </lineage>
</organism>
<dbReference type="AlphaFoldDB" id="A0A1G8R1Z2"/>
<dbReference type="OrthoDB" id="2973274at2"/>
<keyword evidence="2" id="KW-1185">Reference proteome</keyword>
<dbReference type="Proteomes" id="UP000199225">
    <property type="component" value="Unassembled WGS sequence"/>
</dbReference>
<protein>
    <submittedName>
        <fullName evidence="1">Uncharacterized protein</fullName>
    </submittedName>
</protein>
<evidence type="ECO:0000313" key="2">
    <source>
        <dbReference type="Proteomes" id="UP000199225"/>
    </source>
</evidence>
<evidence type="ECO:0000313" key="1">
    <source>
        <dbReference type="EMBL" id="SDJ10863.1"/>
    </source>
</evidence>
<gene>
    <name evidence="1" type="ORF">SAMN04490247_0765</name>
</gene>
<dbReference type="STRING" id="86666.SAMN04490247_0765"/>
<dbReference type="RefSeq" id="WP_093192255.1">
    <property type="nucleotide sequence ID" value="NZ_FNEV01000002.1"/>
</dbReference>
<proteinExistence type="predicted"/>